<dbReference type="SMART" id="SM00478">
    <property type="entry name" value="ENDO3c"/>
    <property type="match status" value="1"/>
</dbReference>
<dbReference type="CDD" id="cd00056">
    <property type="entry name" value="ENDO3c"/>
    <property type="match status" value="1"/>
</dbReference>
<gene>
    <name evidence="12 13" type="primary">nth</name>
    <name evidence="13" type="ORF">G4V39_10565</name>
</gene>
<dbReference type="GO" id="GO:0140078">
    <property type="term" value="F:class I DNA-(apurinic or apyrimidinic site) endonuclease activity"/>
    <property type="evidence" value="ECO:0007669"/>
    <property type="project" value="UniProtKB-EC"/>
</dbReference>
<evidence type="ECO:0000256" key="1">
    <source>
        <dbReference type="ARBA" id="ARBA00008343"/>
    </source>
</evidence>
<accession>A0A6G7PYJ5</accession>
<keyword evidence="9 12" id="KW-0234">DNA repair</keyword>
<dbReference type="InterPro" id="IPR004035">
    <property type="entry name" value="Endouclease-III_FeS-bd_BS"/>
</dbReference>
<evidence type="ECO:0000256" key="7">
    <source>
        <dbReference type="ARBA" id="ARBA00023014"/>
    </source>
</evidence>
<dbReference type="KEGG" id="tav:G4V39_10565"/>
<dbReference type="PROSITE" id="PS01155">
    <property type="entry name" value="ENDONUCLEASE_III_2"/>
    <property type="match status" value="1"/>
</dbReference>
<comment type="similarity">
    <text evidence="1 12">Belongs to the Nth/MutY family.</text>
</comment>
<keyword evidence="2 12" id="KW-0004">4Fe-4S</keyword>
<name>A0A6G7PYJ5_9BACT</name>
<dbReference type="GO" id="GO:0003677">
    <property type="term" value="F:DNA binding"/>
    <property type="evidence" value="ECO:0007669"/>
    <property type="project" value="UniProtKB-UniRule"/>
</dbReference>
<organism evidence="13 14">
    <name type="scientific">Thermosulfuriphilus ammonigenes</name>
    <dbReference type="NCBI Taxonomy" id="1936021"/>
    <lineage>
        <taxon>Bacteria</taxon>
        <taxon>Pseudomonadati</taxon>
        <taxon>Thermodesulfobacteriota</taxon>
        <taxon>Thermodesulfobacteria</taxon>
        <taxon>Thermodesulfobacteriales</taxon>
        <taxon>Thermodesulfobacteriaceae</taxon>
        <taxon>Thermosulfuriphilus</taxon>
    </lineage>
</organism>
<dbReference type="SUPFAM" id="SSF48150">
    <property type="entry name" value="DNA-glycosylase"/>
    <property type="match status" value="1"/>
</dbReference>
<dbReference type="InterPro" id="IPR003651">
    <property type="entry name" value="Endonuclease3_FeS-loop_motif"/>
</dbReference>
<evidence type="ECO:0000256" key="11">
    <source>
        <dbReference type="ARBA" id="ARBA00023295"/>
    </source>
</evidence>
<dbReference type="InterPro" id="IPR005759">
    <property type="entry name" value="Nth"/>
</dbReference>
<evidence type="ECO:0000256" key="4">
    <source>
        <dbReference type="ARBA" id="ARBA00022763"/>
    </source>
</evidence>
<evidence type="ECO:0000256" key="10">
    <source>
        <dbReference type="ARBA" id="ARBA00023239"/>
    </source>
</evidence>
<proteinExistence type="inferred from homology"/>
<dbReference type="GO" id="GO:0006285">
    <property type="term" value="P:base-excision repair, AP site formation"/>
    <property type="evidence" value="ECO:0007669"/>
    <property type="project" value="TreeGrafter"/>
</dbReference>
<comment type="cofactor">
    <cofactor evidence="12">
        <name>[4Fe-4S] cluster</name>
        <dbReference type="ChEBI" id="CHEBI:49883"/>
    </cofactor>
    <text evidence="12">Binds 1 [4Fe-4S] cluster.</text>
</comment>
<dbReference type="HAMAP" id="MF_00942">
    <property type="entry name" value="Nth"/>
    <property type="match status" value="1"/>
</dbReference>
<dbReference type="InterPro" id="IPR011257">
    <property type="entry name" value="DNA_glycosylase"/>
</dbReference>
<keyword evidence="5 12" id="KW-0378">Hydrolase</keyword>
<feature type="binding site" evidence="12">
    <location>
        <position position="209"/>
    </location>
    <ligand>
        <name>[4Fe-4S] cluster</name>
        <dbReference type="ChEBI" id="CHEBI:49883"/>
    </ligand>
</feature>
<comment type="catalytic activity">
    <reaction evidence="12">
        <text>2'-deoxyribonucleotide-(2'-deoxyribose 5'-phosphate)-2'-deoxyribonucleotide-DNA = a 3'-end 2'-deoxyribonucleotide-(2,3-dehydro-2,3-deoxyribose 5'-phosphate)-DNA + a 5'-end 5'-phospho-2'-deoxyribonucleoside-DNA + H(+)</text>
        <dbReference type="Rhea" id="RHEA:66592"/>
        <dbReference type="Rhea" id="RHEA-COMP:13180"/>
        <dbReference type="Rhea" id="RHEA-COMP:16897"/>
        <dbReference type="Rhea" id="RHEA-COMP:17067"/>
        <dbReference type="ChEBI" id="CHEBI:15378"/>
        <dbReference type="ChEBI" id="CHEBI:136412"/>
        <dbReference type="ChEBI" id="CHEBI:157695"/>
        <dbReference type="ChEBI" id="CHEBI:167181"/>
        <dbReference type="EC" id="4.2.99.18"/>
    </reaction>
</comment>
<protein>
    <recommendedName>
        <fullName evidence="12">Endonuclease III</fullName>
        <ecNumber evidence="12">4.2.99.18</ecNumber>
    </recommendedName>
    <alternativeName>
        <fullName evidence="12">DNA-(apurinic or apyrimidinic site) lyase</fullName>
    </alternativeName>
</protein>
<dbReference type="Pfam" id="PF10576">
    <property type="entry name" value="EndIII_4Fe-2S"/>
    <property type="match status" value="1"/>
</dbReference>
<evidence type="ECO:0000313" key="13">
    <source>
        <dbReference type="EMBL" id="QIJ72690.1"/>
    </source>
</evidence>
<dbReference type="Pfam" id="PF00730">
    <property type="entry name" value="HhH-GPD"/>
    <property type="match status" value="1"/>
</dbReference>
<evidence type="ECO:0000256" key="2">
    <source>
        <dbReference type="ARBA" id="ARBA00022485"/>
    </source>
</evidence>
<evidence type="ECO:0000256" key="9">
    <source>
        <dbReference type="ARBA" id="ARBA00023204"/>
    </source>
</evidence>
<feature type="binding site" evidence="12">
    <location>
        <position position="203"/>
    </location>
    <ligand>
        <name>[4Fe-4S] cluster</name>
        <dbReference type="ChEBI" id="CHEBI:49883"/>
    </ligand>
</feature>
<evidence type="ECO:0000256" key="5">
    <source>
        <dbReference type="ARBA" id="ARBA00022801"/>
    </source>
</evidence>
<dbReference type="Gene3D" id="1.10.1670.10">
    <property type="entry name" value="Helix-hairpin-Helix base-excision DNA repair enzymes (C-terminal)"/>
    <property type="match status" value="1"/>
</dbReference>
<dbReference type="PANTHER" id="PTHR10359:SF18">
    <property type="entry name" value="ENDONUCLEASE III"/>
    <property type="match status" value="1"/>
</dbReference>
<evidence type="ECO:0000256" key="6">
    <source>
        <dbReference type="ARBA" id="ARBA00023004"/>
    </source>
</evidence>
<dbReference type="InterPro" id="IPR023170">
    <property type="entry name" value="HhH_base_excis_C"/>
</dbReference>
<comment type="function">
    <text evidence="12">DNA repair enzyme that has both DNA N-glycosylase activity and AP-lyase activity. The DNA N-glycosylase activity releases various damaged pyrimidines from DNA by cleaving the N-glycosidic bond, leaving an AP (apurinic/apyrimidinic) site. The AP-lyase activity cleaves the phosphodiester bond 3' to the AP site by a beta-elimination, leaving a 3'-terminal unsaturated sugar and a product with a terminal 5'-phosphate.</text>
</comment>
<keyword evidence="4 12" id="KW-0227">DNA damage</keyword>
<evidence type="ECO:0000256" key="3">
    <source>
        <dbReference type="ARBA" id="ARBA00022723"/>
    </source>
</evidence>
<keyword evidence="6 12" id="KW-0408">Iron</keyword>
<dbReference type="AlphaFoldDB" id="A0A6G7PYJ5"/>
<dbReference type="NCBIfam" id="TIGR01083">
    <property type="entry name" value="nth"/>
    <property type="match status" value="1"/>
</dbReference>
<dbReference type="PIRSF" id="PIRSF001435">
    <property type="entry name" value="Nth"/>
    <property type="match status" value="1"/>
</dbReference>
<keyword evidence="14" id="KW-1185">Reference proteome</keyword>
<dbReference type="FunFam" id="1.10.340.30:FF:000001">
    <property type="entry name" value="Endonuclease III"/>
    <property type="match status" value="1"/>
</dbReference>
<dbReference type="FunFam" id="1.10.1670.10:FF:000001">
    <property type="entry name" value="Endonuclease III"/>
    <property type="match status" value="1"/>
</dbReference>
<keyword evidence="7 12" id="KW-0411">Iron-sulfur</keyword>
<keyword evidence="8 12" id="KW-0238">DNA-binding</keyword>
<dbReference type="Gene3D" id="1.10.340.30">
    <property type="entry name" value="Hypothetical protein, domain 2"/>
    <property type="match status" value="1"/>
</dbReference>
<keyword evidence="13" id="KW-0540">Nuclease</keyword>
<dbReference type="InterPro" id="IPR004036">
    <property type="entry name" value="Endonuclease-III-like_CS2"/>
</dbReference>
<evidence type="ECO:0000313" key="14">
    <source>
        <dbReference type="Proteomes" id="UP000502179"/>
    </source>
</evidence>
<keyword evidence="10 12" id="KW-0456">Lyase</keyword>
<dbReference type="InterPro" id="IPR003265">
    <property type="entry name" value="HhH-GPD_domain"/>
</dbReference>
<dbReference type="GO" id="GO:0046872">
    <property type="term" value="F:metal ion binding"/>
    <property type="evidence" value="ECO:0007669"/>
    <property type="project" value="UniProtKB-KW"/>
</dbReference>
<dbReference type="PROSITE" id="PS00764">
    <property type="entry name" value="ENDONUCLEASE_III_1"/>
    <property type="match status" value="1"/>
</dbReference>
<keyword evidence="13" id="KW-0255">Endonuclease</keyword>
<dbReference type="GO" id="GO:0051539">
    <property type="term" value="F:4 iron, 4 sulfur cluster binding"/>
    <property type="evidence" value="ECO:0007669"/>
    <property type="project" value="UniProtKB-UniRule"/>
</dbReference>
<dbReference type="EMBL" id="CP048877">
    <property type="protein sequence ID" value="QIJ72690.1"/>
    <property type="molecule type" value="Genomic_DNA"/>
</dbReference>
<dbReference type="SMART" id="SM00525">
    <property type="entry name" value="FES"/>
    <property type="match status" value="1"/>
</dbReference>
<evidence type="ECO:0000256" key="8">
    <source>
        <dbReference type="ARBA" id="ARBA00023125"/>
    </source>
</evidence>
<dbReference type="PANTHER" id="PTHR10359">
    <property type="entry name" value="A/G-SPECIFIC ADENINE GLYCOSYLASE/ENDONUCLEASE III"/>
    <property type="match status" value="1"/>
</dbReference>
<evidence type="ECO:0000256" key="12">
    <source>
        <dbReference type="HAMAP-Rule" id="MF_00942"/>
    </source>
</evidence>
<feature type="binding site" evidence="12">
    <location>
        <position position="193"/>
    </location>
    <ligand>
        <name>[4Fe-4S] cluster</name>
        <dbReference type="ChEBI" id="CHEBI:49883"/>
    </ligand>
</feature>
<dbReference type="EC" id="4.2.99.18" evidence="12"/>
<dbReference type="RefSeq" id="WP_166032906.1">
    <property type="nucleotide sequence ID" value="NZ_CP048877.1"/>
</dbReference>
<reference evidence="13 14" key="1">
    <citation type="submission" date="2020-02" db="EMBL/GenBank/DDBJ databases">
        <title>Genome analysis of Thermosulfuriphilus ammonigenes ST65T, an anaerobic thermophilic chemolithoautotrophic bacterium isolated from a deep-sea hydrothermal vent.</title>
        <authorList>
            <person name="Slobodkina G."/>
            <person name="Allioux M."/>
            <person name="Merkel A."/>
            <person name="Alain K."/>
            <person name="Jebbar M."/>
            <person name="Slobodkin A."/>
        </authorList>
    </citation>
    <scope>NUCLEOTIDE SEQUENCE [LARGE SCALE GENOMIC DNA]</scope>
    <source>
        <strain evidence="13 14">ST65</strain>
    </source>
</reference>
<keyword evidence="11 12" id="KW-0326">Glycosidase</keyword>
<keyword evidence="3 12" id="KW-0479">Metal-binding</keyword>
<feature type="binding site" evidence="12">
    <location>
        <position position="200"/>
    </location>
    <ligand>
        <name>[4Fe-4S] cluster</name>
        <dbReference type="ChEBI" id="CHEBI:49883"/>
    </ligand>
</feature>
<dbReference type="Proteomes" id="UP000502179">
    <property type="component" value="Chromosome"/>
</dbReference>
<dbReference type="GO" id="GO:0019104">
    <property type="term" value="F:DNA N-glycosylase activity"/>
    <property type="evidence" value="ECO:0007669"/>
    <property type="project" value="UniProtKB-UniRule"/>
</dbReference>
<sequence>MKLDAKEKRRVEKILEILKKTYPEARIALRFSNPLELLVATVLSAQCTDERVNQVTKKLFKKYPTVEAYAQAPLEELEQDIRPTGFYRNKAKNIKEAARIILEEFGGQVPRTMKELLRLPGVARKTANIVLTNAYGVVEGIPVDTHVRRISQRLGLTREKDPNKIEQDLMAIIPRKDWATIPYVFIDHGRKICRARKPLCEQCPVRELCPAADQFLKKN</sequence>